<accession>A0A0K2V2V1</accession>
<dbReference type="EMBL" id="HACA01027091">
    <property type="protein sequence ID" value="CDW44452.1"/>
    <property type="molecule type" value="Transcribed_RNA"/>
</dbReference>
<reference evidence="1" key="1">
    <citation type="submission" date="2014-05" db="EMBL/GenBank/DDBJ databases">
        <authorList>
            <person name="Chronopoulou M."/>
        </authorList>
    </citation>
    <scope>NUCLEOTIDE SEQUENCE</scope>
    <source>
        <tissue evidence="1">Whole organism</tissue>
    </source>
</reference>
<protein>
    <submittedName>
        <fullName evidence="1">Uncharacterized protein</fullName>
    </submittedName>
</protein>
<organism evidence="1">
    <name type="scientific">Lepeophtheirus salmonis</name>
    <name type="common">Salmon louse</name>
    <name type="synonym">Caligus salmonis</name>
    <dbReference type="NCBI Taxonomy" id="72036"/>
    <lineage>
        <taxon>Eukaryota</taxon>
        <taxon>Metazoa</taxon>
        <taxon>Ecdysozoa</taxon>
        <taxon>Arthropoda</taxon>
        <taxon>Crustacea</taxon>
        <taxon>Multicrustacea</taxon>
        <taxon>Hexanauplia</taxon>
        <taxon>Copepoda</taxon>
        <taxon>Siphonostomatoida</taxon>
        <taxon>Caligidae</taxon>
        <taxon>Lepeophtheirus</taxon>
    </lineage>
</organism>
<name>A0A0K2V2V1_LEPSM</name>
<sequence>YHVSFSPLSPRTRFSLQYYQPYVSYRRDLYTGDEDKTLASVPSSLSEDNYE</sequence>
<dbReference type="AlphaFoldDB" id="A0A0K2V2V1"/>
<evidence type="ECO:0000313" key="1">
    <source>
        <dbReference type="EMBL" id="CDW44452.1"/>
    </source>
</evidence>
<proteinExistence type="predicted"/>
<feature type="non-terminal residue" evidence="1">
    <location>
        <position position="1"/>
    </location>
</feature>